<dbReference type="PANTHER" id="PTHR44688:SF16">
    <property type="entry name" value="DNA-BINDING TRANSCRIPTIONAL ACTIVATOR DEVR_DOSR"/>
    <property type="match status" value="1"/>
</dbReference>
<dbReference type="InterPro" id="IPR036388">
    <property type="entry name" value="WH-like_DNA-bd_sf"/>
</dbReference>
<keyword evidence="2" id="KW-0238">DNA-binding</keyword>
<dbReference type="AlphaFoldDB" id="A0A5P2QNY8"/>
<gene>
    <name evidence="5" type="ORF">FOB51_06835</name>
</gene>
<dbReference type="RefSeq" id="WP_150350123.1">
    <property type="nucleotide sequence ID" value="NZ_CALTWI010000065.1"/>
</dbReference>
<evidence type="ECO:0000313" key="5">
    <source>
        <dbReference type="EMBL" id="QEU07741.1"/>
    </source>
</evidence>
<evidence type="ECO:0000259" key="4">
    <source>
        <dbReference type="PROSITE" id="PS50043"/>
    </source>
</evidence>
<name>A0A5P2QNY8_9RHOB</name>
<dbReference type="InterPro" id="IPR000792">
    <property type="entry name" value="Tscrpt_reg_LuxR_C"/>
</dbReference>
<accession>A0A5P2QNY8</accession>
<keyword evidence="3" id="KW-0804">Transcription</keyword>
<dbReference type="GO" id="GO:0003677">
    <property type="term" value="F:DNA binding"/>
    <property type="evidence" value="ECO:0007669"/>
    <property type="project" value="UniProtKB-KW"/>
</dbReference>
<dbReference type="PANTHER" id="PTHR44688">
    <property type="entry name" value="DNA-BINDING TRANSCRIPTIONAL ACTIVATOR DEVR_DOSR"/>
    <property type="match status" value="1"/>
</dbReference>
<dbReference type="Gene3D" id="3.30.450.80">
    <property type="entry name" value="Transcription factor LuxR-like, autoinducer-binding domain"/>
    <property type="match status" value="1"/>
</dbReference>
<dbReference type="InterPro" id="IPR016032">
    <property type="entry name" value="Sig_transdc_resp-reg_C-effctor"/>
</dbReference>
<keyword evidence="1" id="KW-0805">Transcription regulation</keyword>
<dbReference type="Pfam" id="PF00196">
    <property type="entry name" value="GerE"/>
    <property type="match status" value="1"/>
</dbReference>
<dbReference type="Gene3D" id="1.10.10.10">
    <property type="entry name" value="Winged helix-like DNA-binding domain superfamily/Winged helix DNA-binding domain"/>
    <property type="match status" value="1"/>
</dbReference>
<evidence type="ECO:0000313" key="6">
    <source>
        <dbReference type="Proteomes" id="UP000324507"/>
    </source>
</evidence>
<dbReference type="SUPFAM" id="SSF75516">
    <property type="entry name" value="Pheromone-binding domain of LuxR-like quorum-sensing transcription factors"/>
    <property type="match status" value="1"/>
</dbReference>
<dbReference type="Pfam" id="PF03472">
    <property type="entry name" value="Autoind_bind"/>
    <property type="match status" value="1"/>
</dbReference>
<dbReference type="CDD" id="cd06170">
    <property type="entry name" value="LuxR_C_like"/>
    <property type="match status" value="1"/>
</dbReference>
<protein>
    <submittedName>
        <fullName evidence="5">LuxR family transcriptional regulator</fullName>
    </submittedName>
</protein>
<dbReference type="PRINTS" id="PR00038">
    <property type="entry name" value="HTHLUXR"/>
</dbReference>
<dbReference type="SUPFAM" id="SSF46894">
    <property type="entry name" value="C-terminal effector domain of the bipartite response regulators"/>
    <property type="match status" value="1"/>
</dbReference>
<evidence type="ECO:0000256" key="2">
    <source>
        <dbReference type="ARBA" id="ARBA00023125"/>
    </source>
</evidence>
<dbReference type="InterPro" id="IPR005143">
    <property type="entry name" value="TF_LuxR_autoind-bd_dom"/>
</dbReference>
<dbReference type="PROSITE" id="PS50043">
    <property type="entry name" value="HTH_LUXR_2"/>
    <property type="match status" value="1"/>
</dbReference>
<organism evidence="5 6">
    <name type="scientific">Paracoccus yeei</name>
    <dbReference type="NCBI Taxonomy" id="147645"/>
    <lineage>
        <taxon>Bacteria</taxon>
        <taxon>Pseudomonadati</taxon>
        <taxon>Pseudomonadota</taxon>
        <taxon>Alphaproteobacteria</taxon>
        <taxon>Rhodobacterales</taxon>
        <taxon>Paracoccaceae</taxon>
        <taxon>Paracoccus</taxon>
    </lineage>
</organism>
<dbReference type="InterPro" id="IPR036693">
    <property type="entry name" value="TF_LuxR_autoind-bd_dom_sf"/>
</dbReference>
<proteinExistence type="predicted"/>
<dbReference type="EMBL" id="CP044081">
    <property type="protein sequence ID" value="QEU07741.1"/>
    <property type="molecule type" value="Genomic_DNA"/>
</dbReference>
<feature type="domain" description="HTH luxR-type" evidence="4">
    <location>
        <begin position="177"/>
        <end position="241"/>
    </location>
</feature>
<sequence length="241" mass="25924">MSVKPSLISILAQAAARISAAQSVAALENALALSTSAMGFQTFNLAVHKQSGRQFMEAPTLTTWSSDDLIGYERDRWFSRDPLLAQAAGDGPPLLWSAADWQVQGHHDYHAYVVANGIRGGLTVPLGQVAGLRSAMTMLSFQDRAHDPDTAQAAYILGSLVSARAVALGLAPRMSDKALLLRGLSGHQREVLHWVAAGKTSVEIASILEISRRTVDYHVAEILRKLNVSNRAQAAAIYIGR</sequence>
<evidence type="ECO:0000256" key="1">
    <source>
        <dbReference type="ARBA" id="ARBA00023015"/>
    </source>
</evidence>
<evidence type="ECO:0000256" key="3">
    <source>
        <dbReference type="ARBA" id="ARBA00023163"/>
    </source>
</evidence>
<dbReference type="GO" id="GO:0006355">
    <property type="term" value="P:regulation of DNA-templated transcription"/>
    <property type="evidence" value="ECO:0007669"/>
    <property type="project" value="InterPro"/>
</dbReference>
<reference evidence="5 6" key="1">
    <citation type="submission" date="2019-09" db="EMBL/GenBank/DDBJ databases">
        <title>FDA dAtabase for Regulatory Grade micrObial Sequences (FDA-ARGOS): Supporting development and validation of Infectious Disease Dx tests.</title>
        <authorList>
            <person name="Sciortino C."/>
            <person name="Tallon L."/>
            <person name="Sadzewicz L."/>
            <person name="Vavikolanu K."/>
            <person name="Mehta A."/>
            <person name="Aluvathingal J."/>
            <person name="Nadendla S."/>
            <person name="Nandy P."/>
            <person name="Geyer C."/>
            <person name="Yan Y."/>
            <person name="Sichtig H."/>
        </authorList>
    </citation>
    <scope>NUCLEOTIDE SEQUENCE [LARGE SCALE GENOMIC DNA]</scope>
    <source>
        <strain evidence="5 6">FDAARGOS_643</strain>
    </source>
</reference>
<dbReference type="Proteomes" id="UP000324507">
    <property type="component" value="Chromosome"/>
</dbReference>
<dbReference type="SMART" id="SM00421">
    <property type="entry name" value="HTH_LUXR"/>
    <property type="match status" value="1"/>
</dbReference>